<evidence type="ECO:0000313" key="2">
    <source>
        <dbReference type="Proteomes" id="UP000635983"/>
    </source>
</evidence>
<protein>
    <submittedName>
        <fullName evidence="1">Uncharacterized protein</fullName>
    </submittedName>
</protein>
<dbReference type="AlphaFoldDB" id="A0A917PJE8"/>
<reference evidence="1" key="2">
    <citation type="submission" date="2020-09" db="EMBL/GenBank/DDBJ databases">
        <authorList>
            <person name="Sun Q."/>
            <person name="Ohkuma M."/>
        </authorList>
    </citation>
    <scope>NUCLEOTIDE SEQUENCE</scope>
    <source>
        <strain evidence="1">JCM 30078</strain>
    </source>
</reference>
<dbReference type="EMBL" id="BMPO01000001">
    <property type="protein sequence ID" value="GGJ81241.1"/>
    <property type="molecule type" value="Genomic_DNA"/>
</dbReference>
<sequence>MELDRGPAARPQACKNEANCATMRTGAGPAALSRRSATIQRVHENVFLRE</sequence>
<accession>A0A917PJE8</accession>
<proteinExistence type="predicted"/>
<organism evidence="1 2">
    <name type="scientific">Pseudomonas matsuisoli</name>
    <dbReference type="NCBI Taxonomy" id="1515666"/>
    <lineage>
        <taxon>Bacteria</taxon>
        <taxon>Pseudomonadati</taxon>
        <taxon>Pseudomonadota</taxon>
        <taxon>Gammaproteobacteria</taxon>
        <taxon>Pseudomonadales</taxon>
        <taxon>Pseudomonadaceae</taxon>
        <taxon>Pseudomonas</taxon>
    </lineage>
</organism>
<name>A0A917PJE8_9PSED</name>
<comment type="caution">
    <text evidence="1">The sequence shown here is derived from an EMBL/GenBank/DDBJ whole genome shotgun (WGS) entry which is preliminary data.</text>
</comment>
<keyword evidence="2" id="KW-1185">Reference proteome</keyword>
<dbReference type="Proteomes" id="UP000635983">
    <property type="component" value="Unassembled WGS sequence"/>
</dbReference>
<evidence type="ECO:0000313" key="1">
    <source>
        <dbReference type="EMBL" id="GGJ81241.1"/>
    </source>
</evidence>
<gene>
    <name evidence="1" type="ORF">GCM10009304_03950</name>
</gene>
<reference evidence="1" key="1">
    <citation type="journal article" date="2014" name="Int. J. Syst. Evol. Microbiol.">
        <title>Complete genome sequence of Corynebacterium casei LMG S-19264T (=DSM 44701T), isolated from a smear-ripened cheese.</title>
        <authorList>
            <consortium name="US DOE Joint Genome Institute (JGI-PGF)"/>
            <person name="Walter F."/>
            <person name="Albersmeier A."/>
            <person name="Kalinowski J."/>
            <person name="Ruckert C."/>
        </authorList>
    </citation>
    <scope>NUCLEOTIDE SEQUENCE</scope>
    <source>
        <strain evidence="1">JCM 30078</strain>
    </source>
</reference>